<comment type="caution">
    <text evidence="2">The sequence shown here is derived from an EMBL/GenBank/DDBJ whole genome shotgun (WGS) entry which is preliminary data.</text>
</comment>
<accession>A0AAD7I787</accession>
<evidence type="ECO:0000256" key="1">
    <source>
        <dbReference type="SAM" id="Phobius"/>
    </source>
</evidence>
<reference evidence="2" key="1">
    <citation type="submission" date="2023-03" db="EMBL/GenBank/DDBJ databases">
        <title>Massive genome expansion in bonnet fungi (Mycena s.s.) driven by repeated elements and novel gene families across ecological guilds.</title>
        <authorList>
            <consortium name="Lawrence Berkeley National Laboratory"/>
            <person name="Harder C.B."/>
            <person name="Miyauchi S."/>
            <person name="Viragh M."/>
            <person name="Kuo A."/>
            <person name="Thoen E."/>
            <person name="Andreopoulos B."/>
            <person name="Lu D."/>
            <person name="Skrede I."/>
            <person name="Drula E."/>
            <person name="Henrissat B."/>
            <person name="Morin E."/>
            <person name="Kohler A."/>
            <person name="Barry K."/>
            <person name="LaButti K."/>
            <person name="Morin E."/>
            <person name="Salamov A."/>
            <person name="Lipzen A."/>
            <person name="Mereny Z."/>
            <person name="Hegedus B."/>
            <person name="Baldrian P."/>
            <person name="Stursova M."/>
            <person name="Weitz H."/>
            <person name="Taylor A."/>
            <person name="Grigoriev I.V."/>
            <person name="Nagy L.G."/>
            <person name="Martin F."/>
            <person name="Kauserud H."/>
        </authorList>
    </citation>
    <scope>NUCLEOTIDE SEQUENCE</scope>
    <source>
        <strain evidence="2">CBHHK188m</strain>
    </source>
</reference>
<gene>
    <name evidence="2" type="ORF">DFH07DRAFT_967239</name>
</gene>
<dbReference type="EMBL" id="JARJLG010000155">
    <property type="protein sequence ID" value="KAJ7735422.1"/>
    <property type="molecule type" value="Genomic_DNA"/>
</dbReference>
<dbReference type="AlphaFoldDB" id="A0AAD7I787"/>
<dbReference type="Proteomes" id="UP001215280">
    <property type="component" value="Unassembled WGS sequence"/>
</dbReference>
<proteinExistence type="predicted"/>
<name>A0AAD7I787_9AGAR</name>
<keyword evidence="1" id="KW-0472">Membrane</keyword>
<keyword evidence="1" id="KW-0812">Transmembrane</keyword>
<feature type="transmembrane region" description="Helical" evidence="1">
    <location>
        <begin position="117"/>
        <end position="139"/>
    </location>
</feature>
<protein>
    <submittedName>
        <fullName evidence="2">Uncharacterized protein</fullName>
    </submittedName>
</protein>
<organism evidence="2 3">
    <name type="scientific">Mycena maculata</name>
    <dbReference type="NCBI Taxonomy" id="230809"/>
    <lineage>
        <taxon>Eukaryota</taxon>
        <taxon>Fungi</taxon>
        <taxon>Dikarya</taxon>
        <taxon>Basidiomycota</taxon>
        <taxon>Agaricomycotina</taxon>
        <taxon>Agaricomycetes</taxon>
        <taxon>Agaricomycetidae</taxon>
        <taxon>Agaricales</taxon>
        <taxon>Marasmiineae</taxon>
        <taxon>Mycenaceae</taxon>
        <taxon>Mycena</taxon>
    </lineage>
</organism>
<evidence type="ECO:0000313" key="2">
    <source>
        <dbReference type="EMBL" id="KAJ7735422.1"/>
    </source>
</evidence>
<keyword evidence="1" id="KW-1133">Transmembrane helix</keyword>
<keyword evidence="3" id="KW-1185">Reference proteome</keyword>
<sequence>MMIARHRYPIHTVIPPSTSPRGYKSCTPLLFAPSNWKITNRNGAPRPVWTIEFRSCSAIFIDGVSKDEAMICDRDAVAKSHDSVIDATNYLARRLSVPEVPVYHTVELLTVRGDLQAFYALTAMPGGLGLYLIVSGGFITQKKNSALRHFSKCRGELKAALTIDHAVQLALSLKTFEGRRMDEVLYVLENGHICGLADATHAKEEVQDLQPMTGCDVYVCATKPVALAVAAKLSAKEDVS</sequence>
<evidence type="ECO:0000313" key="3">
    <source>
        <dbReference type="Proteomes" id="UP001215280"/>
    </source>
</evidence>